<comment type="similarity">
    <text evidence="6">Belongs to the peptidase M24A family. Methionine aminopeptidase type 1 subfamily.</text>
</comment>
<dbReference type="InterPro" id="IPR001714">
    <property type="entry name" value="Pept_M24_MAP"/>
</dbReference>
<gene>
    <name evidence="6" type="primary">map</name>
    <name evidence="9" type="ORF">A3B10_03270</name>
</gene>
<dbReference type="NCBIfam" id="TIGR00500">
    <property type="entry name" value="met_pdase_I"/>
    <property type="match status" value="1"/>
</dbReference>
<comment type="catalytic activity">
    <reaction evidence="6 7">
        <text>Release of N-terminal amino acids, preferentially methionine, from peptides and arylamides.</text>
        <dbReference type="EC" id="3.4.11.18"/>
    </reaction>
</comment>
<evidence type="ECO:0000313" key="9">
    <source>
        <dbReference type="EMBL" id="OGE94787.1"/>
    </source>
</evidence>
<dbReference type="GO" id="GO:0046872">
    <property type="term" value="F:metal ion binding"/>
    <property type="evidence" value="ECO:0007669"/>
    <property type="project" value="UniProtKB-UniRule"/>
</dbReference>
<evidence type="ECO:0000256" key="6">
    <source>
        <dbReference type="HAMAP-Rule" id="MF_01974"/>
    </source>
</evidence>
<feature type="binding site" evidence="6">
    <location>
        <position position="174"/>
    </location>
    <ligand>
        <name>a divalent metal cation</name>
        <dbReference type="ChEBI" id="CHEBI:60240"/>
        <label>2</label>
        <note>catalytic</note>
    </ligand>
</feature>
<proteinExistence type="inferred from homology"/>
<evidence type="ECO:0000256" key="3">
    <source>
        <dbReference type="ARBA" id="ARBA00022670"/>
    </source>
</evidence>
<feature type="binding site" evidence="6">
    <location>
        <position position="238"/>
    </location>
    <ligand>
        <name>a divalent metal cation</name>
        <dbReference type="ChEBI" id="CHEBI:60240"/>
        <label>1</label>
    </ligand>
</feature>
<dbReference type="HAMAP" id="MF_01974">
    <property type="entry name" value="MetAP_1"/>
    <property type="match status" value="1"/>
</dbReference>
<dbReference type="PRINTS" id="PR00599">
    <property type="entry name" value="MAPEPTIDASE"/>
</dbReference>
<feature type="binding site" evidence="6">
    <location>
        <position position="82"/>
    </location>
    <ligand>
        <name>substrate</name>
    </ligand>
</feature>
<dbReference type="InterPro" id="IPR036005">
    <property type="entry name" value="Creatinase/aminopeptidase-like"/>
</dbReference>
<dbReference type="AlphaFoldDB" id="A0A1F5PY70"/>
<dbReference type="GO" id="GO:0070006">
    <property type="term" value="F:metalloaminopeptidase activity"/>
    <property type="evidence" value="ECO:0007669"/>
    <property type="project" value="UniProtKB-UniRule"/>
</dbReference>
<dbReference type="Proteomes" id="UP000177281">
    <property type="component" value="Unassembled WGS sequence"/>
</dbReference>
<dbReference type="STRING" id="1817841.A3B10_03270"/>
<protein>
    <recommendedName>
        <fullName evidence="6 7">Methionine aminopeptidase</fullName>
        <shortName evidence="6">MAP</shortName>
        <shortName evidence="6">MetAP</shortName>
        <ecNumber evidence="6 7">3.4.11.18</ecNumber>
    </recommendedName>
    <alternativeName>
        <fullName evidence="6">Peptidase M</fullName>
    </alternativeName>
</protein>
<dbReference type="EMBL" id="MFFB01000007">
    <property type="protein sequence ID" value="OGE94787.1"/>
    <property type="molecule type" value="Genomic_DNA"/>
</dbReference>
<dbReference type="Gene3D" id="3.90.230.10">
    <property type="entry name" value="Creatinase/methionine aminopeptidase superfamily"/>
    <property type="match status" value="1"/>
</dbReference>
<dbReference type="PANTHER" id="PTHR43330">
    <property type="entry name" value="METHIONINE AMINOPEPTIDASE"/>
    <property type="match status" value="1"/>
</dbReference>
<evidence type="ECO:0000256" key="2">
    <source>
        <dbReference type="ARBA" id="ARBA00022438"/>
    </source>
</evidence>
<feature type="binding site" evidence="6">
    <location>
        <position position="100"/>
    </location>
    <ligand>
        <name>a divalent metal cation</name>
        <dbReference type="ChEBI" id="CHEBI:60240"/>
        <label>1</label>
    </ligand>
</feature>
<comment type="cofactor">
    <cofactor evidence="6">
        <name>Co(2+)</name>
        <dbReference type="ChEBI" id="CHEBI:48828"/>
    </cofactor>
    <cofactor evidence="6">
        <name>Zn(2+)</name>
        <dbReference type="ChEBI" id="CHEBI:29105"/>
    </cofactor>
    <cofactor evidence="6">
        <name>Mn(2+)</name>
        <dbReference type="ChEBI" id="CHEBI:29035"/>
    </cofactor>
    <cofactor evidence="6">
        <name>Fe(2+)</name>
        <dbReference type="ChEBI" id="CHEBI:29033"/>
    </cofactor>
    <text evidence="6">Binds 2 divalent metal cations per subunit. Has a high-affinity and a low affinity metal-binding site. The true nature of the physiological cofactor is under debate. The enzyme is active with cobalt, zinc, manganese or divalent iron ions. Most likely, methionine aminopeptidases function as mononuclear Fe(2+)-metalloproteases under physiological conditions, and the catalytically relevant metal-binding site has been assigned to the histidine-containing high-affinity site.</text>
</comment>
<feature type="binding site" evidence="6">
    <location>
        <position position="111"/>
    </location>
    <ligand>
        <name>a divalent metal cation</name>
        <dbReference type="ChEBI" id="CHEBI:60240"/>
        <label>2</label>
        <note>catalytic</note>
    </ligand>
</feature>
<dbReference type="InterPro" id="IPR002467">
    <property type="entry name" value="Pept_M24A_MAP1"/>
</dbReference>
<dbReference type="GO" id="GO:0006508">
    <property type="term" value="P:proteolysis"/>
    <property type="evidence" value="ECO:0007669"/>
    <property type="project" value="UniProtKB-KW"/>
</dbReference>
<name>A0A1F5PY70_9BACT</name>
<sequence>MIINDPKEISFLRQGGRILVTILNLVASQAKAGTASYDLDYLAEQEIRKCGGIPAFKNYRARKRDPAFPSSLCVSVNDEVVHGIPTKNKILKSGDIVGLDLGVLYQGFYTDAALTIPIGEVDQTSLKLIAAAKECLNKAIKIIKPGKFTGDIGAIIESTAQKYGFVVVRELVGHGVGWAVHEEPEIPCFGKVGTGTKLVEGMVIAVEPMINEKGWKVIFNEDRWTIKTQDGGRSAHMEHTLLVTKNGCEILTNMV</sequence>
<accession>A0A1F5PY70</accession>
<feature type="binding site" evidence="6">
    <location>
        <position position="207"/>
    </location>
    <ligand>
        <name>a divalent metal cation</name>
        <dbReference type="ChEBI" id="CHEBI:60240"/>
        <label>2</label>
        <note>catalytic</note>
    </ligand>
</feature>
<evidence type="ECO:0000256" key="4">
    <source>
        <dbReference type="ARBA" id="ARBA00022723"/>
    </source>
</evidence>
<feature type="binding site" evidence="6">
    <location>
        <position position="181"/>
    </location>
    <ligand>
        <name>substrate</name>
    </ligand>
</feature>
<keyword evidence="2 6" id="KW-0031">Aminopeptidase</keyword>
<feature type="binding site" evidence="6">
    <location>
        <position position="238"/>
    </location>
    <ligand>
        <name>a divalent metal cation</name>
        <dbReference type="ChEBI" id="CHEBI:60240"/>
        <label>2</label>
        <note>catalytic</note>
    </ligand>
</feature>
<dbReference type="GO" id="GO:0004239">
    <property type="term" value="F:initiator methionyl aminopeptidase activity"/>
    <property type="evidence" value="ECO:0007669"/>
    <property type="project" value="UniProtKB-UniRule"/>
</dbReference>
<dbReference type="Pfam" id="PF00557">
    <property type="entry name" value="Peptidase_M24"/>
    <property type="match status" value="1"/>
</dbReference>
<feature type="domain" description="Peptidase M24" evidence="8">
    <location>
        <begin position="12"/>
        <end position="245"/>
    </location>
</feature>
<evidence type="ECO:0000256" key="7">
    <source>
        <dbReference type="RuleBase" id="RU003653"/>
    </source>
</evidence>
<dbReference type="InterPro" id="IPR000994">
    <property type="entry name" value="Pept_M24"/>
</dbReference>
<dbReference type="SUPFAM" id="SSF55920">
    <property type="entry name" value="Creatinase/aminopeptidase"/>
    <property type="match status" value="1"/>
</dbReference>
<dbReference type="CDD" id="cd01086">
    <property type="entry name" value="MetAP1"/>
    <property type="match status" value="1"/>
</dbReference>
<keyword evidence="4 6" id="KW-0479">Metal-binding</keyword>
<organism evidence="9 10">
    <name type="scientific">Candidatus Doudnabacteria bacterium RIFCSPLOWO2_01_FULL_44_21</name>
    <dbReference type="NCBI Taxonomy" id="1817841"/>
    <lineage>
        <taxon>Bacteria</taxon>
        <taxon>Candidatus Doudnaibacteriota</taxon>
    </lineage>
</organism>
<evidence type="ECO:0000256" key="5">
    <source>
        <dbReference type="ARBA" id="ARBA00022801"/>
    </source>
</evidence>
<evidence type="ECO:0000313" key="10">
    <source>
        <dbReference type="Proteomes" id="UP000177281"/>
    </source>
</evidence>
<comment type="function">
    <text evidence="1 6">Removes the N-terminal methionine from nascent proteins. The N-terminal methionine is often cleaved when the second residue in the primary sequence is small and uncharged (Met-Ala-, Cys, Gly, Pro, Ser, Thr, or Val). Requires deformylation of the N(alpha)-formylated initiator methionine before it can be hydrolyzed.</text>
</comment>
<evidence type="ECO:0000259" key="8">
    <source>
        <dbReference type="Pfam" id="PF00557"/>
    </source>
</evidence>
<reference evidence="9 10" key="1">
    <citation type="journal article" date="2016" name="Nat. Commun.">
        <title>Thousands of microbial genomes shed light on interconnected biogeochemical processes in an aquifer system.</title>
        <authorList>
            <person name="Anantharaman K."/>
            <person name="Brown C.T."/>
            <person name="Hug L.A."/>
            <person name="Sharon I."/>
            <person name="Castelle C.J."/>
            <person name="Probst A.J."/>
            <person name="Thomas B.C."/>
            <person name="Singh A."/>
            <person name="Wilkins M.J."/>
            <person name="Karaoz U."/>
            <person name="Brodie E.L."/>
            <person name="Williams K.H."/>
            <person name="Hubbard S.S."/>
            <person name="Banfield J.F."/>
        </authorList>
    </citation>
    <scope>NUCLEOTIDE SEQUENCE [LARGE SCALE GENOMIC DNA]</scope>
</reference>
<dbReference type="GO" id="GO:0005829">
    <property type="term" value="C:cytosol"/>
    <property type="evidence" value="ECO:0007669"/>
    <property type="project" value="TreeGrafter"/>
</dbReference>
<comment type="caution">
    <text evidence="9">The sequence shown here is derived from an EMBL/GenBank/DDBJ whole genome shotgun (WGS) entry which is preliminary data.</text>
</comment>
<keyword evidence="5 6" id="KW-0378">Hydrolase</keyword>
<feature type="binding site" evidence="6">
    <location>
        <position position="111"/>
    </location>
    <ligand>
        <name>a divalent metal cation</name>
        <dbReference type="ChEBI" id="CHEBI:60240"/>
        <label>1</label>
    </ligand>
</feature>
<keyword evidence="3 6" id="KW-0645">Protease</keyword>
<comment type="subunit">
    <text evidence="6">Monomer.</text>
</comment>
<evidence type="ECO:0000256" key="1">
    <source>
        <dbReference type="ARBA" id="ARBA00002521"/>
    </source>
</evidence>
<dbReference type="PANTHER" id="PTHR43330:SF27">
    <property type="entry name" value="METHIONINE AMINOPEPTIDASE"/>
    <property type="match status" value="1"/>
</dbReference>
<dbReference type="EC" id="3.4.11.18" evidence="6 7"/>